<dbReference type="Proteomes" id="UP001556118">
    <property type="component" value="Unassembled WGS sequence"/>
</dbReference>
<feature type="transmembrane region" description="Helical" evidence="3">
    <location>
        <begin position="128"/>
        <end position="146"/>
    </location>
</feature>
<keyword evidence="2" id="KW-0270">Exopolysaccharide synthesis</keyword>
<feature type="domain" description="Bacterial sugar transferase" evidence="4">
    <location>
        <begin position="273"/>
        <end position="461"/>
    </location>
</feature>
<dbReference type="PANTHER" id="PTHR30576:SF0">
    <property type="entry name" value="UNDECAPRENYL-PHOSPHATE N-ACETYLGALACTOSAMINYL 1-PHOSPHATE TRANSFERASE-RELATED"/>
    <property type="match status" value="1"/>
</dbReference>
<keyword evidence="3" id="KW-0472">Membrane</keyword>
<evidence type="ECO:0000259" key="4">
    <source>
        <dbReference type="Pfam" id="PF02397"/>
    </source>
</evidence>
<accession>A0ABV3R900</accession>
<keyword evidence="6" id="KW-1185">Reference proteome</keyword>
<organism evidence="5 6">
    <name type="scientific">Novosphingobium rhizovicinum</name>
    <dbReference type="NCBI Taxonomy" id="3228928"/>
    <lineage>
        <taxon>Bacteria</taxon>
        <taxon>Pseudomonadati</taxon>
        <taxon>Pseudomonadota</taxon>
        <taxon>Alphaproteobacteria</taxon>
        <taxon>Sphingomonadales</taxon>
        <taxon>Sphingomonadaceae</taxon>
        <taxon>Novosphingobium</taxon>
    </lineage>
</organism>
<evidence type="ECO:0000256" key="2">
    <source>
        <dbReference type="ARBA" id="ARBA00023169"/>
    </source>
</evidence>
<dbReference type="PANTHER" id="PTHR30576">
    <property type="entry name" value="COLANIC BIOSYNTHESIS UDP-GLUCOSE LIPID CARRIER TRANSFERASE"/>
    <property type="match status" value="1"/>
</dbReference>
<dbReference type="Pfam" id="PF02397">
    <property type="entry name" value="Bac_transf"/>
    <property type="match status" value="1"/>
</dbReference>
<dbReference type="InterPro" id="IPR003362">
    <property type="entry name" value="Bact_transf"/>
</dbReference>
<sequence length="466" mass="51114">MNAPFALRPDAGLRDDADELLVAPSLERRRLQCYLALMLGDVLAIFAGFGAAGYLVGGVQGWSDALIQSQILLPIFLTIALYNGSYSVAALLDAWAGIFRSNAALLLSLAAVLFIAFFAKASSEFSRLSFSSGTACTMLLLTLMRLQMRRFTKWRCGANPYNQLVIDDGGPRVDVPGAVRLSASAMSLRPNLNDPHALDRLGLVLRNIDRVIVSCPASRRAEWAMMLKGANVDGEVLDDEVARLGAQGARVSGGHGLLLVSAGPLGLRDRIVKRLLDVAFAGAAILALSPLLIVVAVAIKLQDRGPVFFVQRRMGRGNRFFNMYKFRSMTVGLCDKEGNVSASKDDQRITRVGKFIRSTSIDELPQLFNVLLGDMSLVGPRPHAIGSQAGSKLFWEVDLRYWQRHSLKPGLSGLAQVRGFRGATEKESDLVHRLQSDLEYLEGWTIMRDIKIIFLTLRVLVHDRAF</sequence>
<keyword evidence="3" id="KW-0812">Transmembrane</keyword>
<dbReference type="RefSeq" id="WP_367770671.1">
    <property type="nucleotide sequence ID" value="NZ_JBFNXR010000021.1"/>
</dbReference>
<evidence type="ECO:0000313" key="5">
    <source>
        <dbReference type="EMBL" id="MEW9854573.1"/>
    </source>
</evidence>
<feature type="transmembrane region" description="Helical" evidence="3">
    <location>
        <begin position="104"/>
        <end position="122"/>
    </location>
</feature>
<feature type="transmembrane region" description="Helical" evidence="3">
    <location>
        <begin position="71"/>
        <end position="92"/>
    </location>
</feature>
<keyword evidence="5" id="KW-0808">Transferase</keyword>
<evidence type="ECO:0000313" key="6">
    <source>
        <dbReference type="Proteomes" id="UP001556118"/>
    </source>
</evidence>
<feature type="transmembrane region" description="Helical" evidence="3">
    <location>
        <begin position="278"/>
        <end position="299"/>
    </location>
</feature>
<evidence type="ECO:0000256" key="1">
    <source>
        <dbReference type="ARBA" id="ARBA00006464"/>
    </source>
</evidence>
<feature type="transmembrane region" description="Helical" evidence="3">
    <location>
        <begin position="34"/>
        <end position="56"/>
    </location>
</feature>
<protein>
    <submittedName>
        <fullName evidence="5">Sugar transferase</fullName>
    </submittedName>
</protein>
<proteinExistence type="inferred from homology"/>
<reference evidence="5 6" key="1">
    <citation type="submission" date="2024-06" db="EMBL/GenBank/DDBJ databases">
        <title>Novosphingobium rhizovicinus M1R2S20.</title>
        <authorList>
            <person name="Sun J.-Q."/>
        </authorList>
    </citation>
    <scope>NUCLEOTIDE SEQUENCE [LARGE SCALE GENOMIC DNA]</scope>
    <source>
        <strain evidence="5 6">M1R2S20</strain>
    </source>
</reference>
<comment type="similarity">
    <text evidence="1">Belongs to the bacterial sugar transferase family.</text>
</comment>
<comment type="caution">
    <text evidence="5">The sequence shown here is derived from an EMBL/GenBank/DDBJ whole genome shotgun (WGS) entry which is preliminary data.</text>
</comment>
<dbReference type="EMBL" id="JBFNXR010000021">
    <property type="protein sequence ID" value="MEW9854573.1"/>
    <property type="molecule type" value="Genomic_DNA"/>
</dbReference>
<keyword evidence="3" id="KW-1133">Transmembrane helix</keyword>
<name>A0ABV3R900_9SPHN</name>
<evidence type="ECO:0000256" key="3">
    <source>
        <dbReference type="SAM" id="Phobius"/>
    </source>
</evidence>
<dbReference type="GO" id="GO:0016740">
    <property type="term" value="F:transferase activity"/>
    <property type="evidence" value="ECO:0007669"/>
    <property type="project" value="UniProtKB-KW"/>
</dbReference>
<gene>
    <name evidence="5" type="ORF">ABUH87_05195</name>
</gene>